<dbReference type="AlphaFoldDB" id="A0ABD1R5C9"/>
<keyword evidence="1" id="KW-0611">Plant defense</keyword>
<proteinExistence type="predicted"/>
<dbReference type="Gene3D" id="3.80.10.10">
    <property type="entry name" value="Ribonuclease Inhibitor"/>
    <property type="match status" value="1"/>
</dbReference>
<gene>
    <name evidence="3" type="ORF">Fot_44743</name>
</gene>
<dbReference type="SUPFAM" id="SSF52047">
    <property type="entry name" value="RNI-like"/>
    <property type="match status" value="1"/>
</dbReference>
<dbReference type="Pfam" id="PF23247">
    <property type="entry name" value="LRR_RPS2"/>
    <property type="match status" value="1"/>
</dbReference>
<dbReference type="PANTHER" id="PTHR33463:SF189">
    <property type="entry name" value="FBD DOMAIN-CONTAINING PROTEIN"/>
    <property type="match status" value="1"/>
</dbReference>
<dbReference type="EMBL" id="JBFOLJ010000013">
    <property type="protein sequence ID" value="KAL2483299.1"/>
    <property type="molecule type" value="Genomic_DNA"/>
</dbReference>
<evidence type="ECO:0000256" key="1">
    <source>
        <dbReference type="ARBA" id="ARBA00022821"/>
    </source>
</evidence>
<comment type="caution">
    <text evidence="3">The sequence shown here is derived from an EMBL/GenBank/DDBJ whole genome shotgun (WGS) entry which is preliminary data.</text>
</comment>
<organism evidence="3 4">
    <name type="scientific">Forsythia ovata</name>
    <dbReference type="NCBI Taxonomy" id="205694"/>
    <lineage>
        <taxon>Eukaryota</taxon>
        <taxon>Viridiplantae</taxon>
        <taxon>Streptophyta</taxon>
        <taxon>Embryophyta</taxon>
        <taxon>Tracheophyta</taxon>
        <taxon>Spermatophyta</taxon>
        <taxon>Magnoliopsida</taxon>
        <taxon>eudicotyledons</taxon>
        <taxon>Gunneridae</taxon>
        <taxon>Pentapetalae</taxon>
        <taxon>asterids</taxon>
        <taxon>lamiids</taxon>
        <taxon>Lamiales</taxon>
        <taxon>Oleaceae</taxon>
        <taxon>Forsythieae</taxon>
        <taxon>Forsythia</taxon>
    </lineage>
</organism>
<reference evidence="4" key="1">
    <citation type="submission" date="2024-07" db="EMBL/GenBank/DDBJ databases">
        <title>Two chromosome-level genome assemblies of Korean endemic species Abeliophyllum distichum and Forsythia ovata (Oleaceae).</title>
        <authorList>
            <person name="Jang H."/>
        </authorList>
    </citation>
    <scope>NUCLEOTIDE SEQUENCE [LARGE SCALE GENOMIC DNA]</scope>
</reference>
<accession>A0ABD1R5C9</accession>
<protein>
    <submittedName>
        <fullName evidence="3">Disease resistance protein</fullName>
    </submittedName>
</protein>
<dbReference type="InterPro" id="IPR050905">
    <property type="entry name" value="Plant_NBS-LRR"/>
</dbReference>
<sequence>MRRTEHLQIDKVNVVKNLANDLDEDGIINLKTLRLSNGGLEYLIDATKSIPAGTFGKLELLELVDLHDLTQICNGNLPRMEHFGRSVSEHQLFSNLKNLYINNCGKIRSMFSETVAKCMVNLQFLYIVTCRKLEEVVSTDTIENEVSDMLGFPKLKEATLQDLISFKSFTSQYIRLTLFNQNV</sequence>
<dbReference type="InterPro" id="IPR057135">
    <property type="entry name" value="At4g27190-like_LRR"/>
</dbReference>
<dbReference type="InterPro" id="IPR032675">
    <property type="entry name" value="LRR_dom_sf"/>
</dbReference>
<feature type="domain" description="Disease resistance protein At4g27190-like leucine-rich repeats" evidence="2">
    <location>
        <begin position="88"/>
        <end position="168"/>
    </location>
</feature>
<dbReference type="Proteomes" id="UP001604277">
    <property type="component" value="Unassembled WGS sequence"/>
</dbReference>
<evidence type="ECO:0000313" key="4">
    <source>
        <dbReference type="Proteomes" id="UP001604277"/>
    </source>
</evidence>
<dbReference type="PANTHER" id="PTHR33463">
    <property type="entry name" value="NB-ARC DOMAIN-CONTAINING PROTEIN-RELATED"/>
    <property type="match status" value="1"/>
</dbReference>
<evidence type="ECO:0000313" key="3">
    <source>
        <dbReference type="EMBL" id="KAL2483299.1"/>
    </source>
</evidence>
<evidence type="ECO:0000259" key="2">
    <source>
        <dbReference type="Pfam" id="PF23247"/>
    </source>
</evidence>
<name>A0ABD1R5C9_9LAMI</name>
<keyword evidence="4" id="KW-1185">Reference proteome</keyword>